<feature type="region of interest" description="Disordered" evidence="1">
    <location>
        <begin position="1"/>
        <end position="55"/>
    </location>
</feature>
<evidence type="ECO:0000256" key="1">
    <source>
        <dbReference type="SAM" id="MobiDB-lite"/>
    </source>
</evidence>
<dbReference type="Proteomes" id="UP001460270">
    <property type="component" value="Unassembled WGS sequence"/>
</dbReference>
<reference evidence="3" key="1">
    <citation type="submission" date="2024-04" db="EMBL/GenBank/DDBJ databases">
        <title>Salinicola lusitanus LLJ914,a marine bacterium isolated from the Okinawa Trough.</title>
        <authorList>
            <person name="Li J."/>
        </authorList>
    </citation>
    <scope>NUCLEOTIDE SEQUENCE [LARGE SCALE GENOMIC DNA]</scope>
</reference>
<evidence type="ECO:0000313" key="2">
    <source>
        <dbReference type="EMBL" id="KAK7945554.1"/>
    </source>
</evidence>
<dbReference type="EMBL" id="JBBPFD010000001">
    <property type="protein sequence ID" value="KAK7945554.1"/>
    <property type="molecule type" value="Genomic_DNA"/>
</dbReference>
<comment type="caution">
    <text evidence="2">The sequence shown here is derived from an EMBL/GenBank/DDBJ whole genome shotgun (WGS) entry which is preliminary data.</text>
</comment>
<gene>
    <name evidence="2" type="ORF">WMY93_001282</name>
</gene>
<sequence>MSHRWILGFLPSHRDPQESARERGRGSEKTPTAAASPCPFRENPSNADDKADNGGVPLVSLVWVHRLGLVHFLWKTGPGPEEGAVGCTSSPRPVSPTPLTPALLCTIVCIRDETQTPTSKTSHSASQAP</sequence>
<dbReference type="AlphaFoldDB" id="A0AAW0Q7P2"/>
<proteinExistence type="predicted"/>
<feature type="compositionally biased region" description="Basic and acidic residues" evidence="1">
    <location>
        <begin position="12"/>
        <end position="28"/>
    </location>
</feature>
<organism evidence="2 3">
    <name type="scientific">Mugilogobius chulae</name>
    <name type="common">yellowstripe goby</name>
    <dbReference type="NCBI Taxonomy" id="88201"/>
    <lineage>
        <taxon>Eukaryota</taxon>
        <taxon>Metazoa</taxon>
        <taxon>Chordata</taxon>
        <taxon>Craniata</taxon>
        <taxon>Vertebrata</taxon>
        <taxon>Euteleostomi</taxon>
        <taxon>Actinopterygii</taxon>
        <taxon>Neopterygii</taxon>
        <taxon>Teleostei</taxon>
        <taxon>Neoteleostei</taxon>
        <taxon>Acanthomorphata</taxon>
        <taxon>Gobiaria</taxon>
        <taxon>Gobiiformes</taxon>
        <taxon>Gobioidei</taxon>
        <taxon>Gobiidae</taxon>
        <taxon>Gobionellinae</taxon>
        <taxon>Mugilogobius</taxon>
    </lineage>
</organism>
<name>A0AAW0Q7P2_9GOBI</name>
<protein>
    <submittedName>
        <fullName evidence="2">Uncharacterized protein</fullName>
    </submittedName>
</protein>
<keyword evidence="3" id="KW-1185">Reference proteome</keyword>
<accession>A0AAW0Q7P2</accession>
<evidence type="ECO:0000313" key="3">
    <source>
        <dbReference type="Proteomes" id="UP001460270"/>
    </source>
</evidence>